<feature type="compositionally biased region" description="Low complexity" evidence="1">
    <location>
        <begin position="9"/>
        <end position="20"/>
    </location>
</feature>
<keyword evidence="2" id="KW-0812">Transmembrane</keyword>
<keyword evidence="2" id="KW-0472">Membrane</keyword>
<accession>A0A165HES7</accession>
<reference evidence="3 4" key="1">
    <citation type="journal article" date="2016" name="Mol. Biol. Evol.">
        <title>Comparative Genomics of Early-Diverging Mushroom-Forming Fungi Provides Insights into the Origins of Lignocellulose Decay Capabilities.</title>
        <authorList>
            <person name="Nagy L.G."/>
            <person name="Riley R."/>
            <person name="Tritt A."/>
            <person name="Adam C."/>
            <person name="Daum C."/>
            <person name="Floudas D."/>
            <person name="Sun H."/>
            <person name="Yadav J.S."/>
            <person name="Pangilinan J."/>
            <person name="Larsson K.H."/>
            <person name="Matsuura K."/>
            <person name="Barry K."/>
            <person name="Labutti K."/>
            <person name="Kuo R."/>
            <person name="Ohm R.A."/>
            <person name="Bhattacharya S.S."/>
            <person name="Shirouzu T."/>
            <person name="Yoshinaga Y."/>
            <person name="Martin F.M."/>
            <person name="Grigoriev I.V."/>
            <person name="Hibbett D.S."/>
        </authorList>
    </citation>
    <scope>NUCLEOTIDE SEQUENCE [LARGE SCALE GENOMIC DNA]</scope>
    <source>
        <strain evidence="3 4">HHB12029</strain>
    </source>
</reference>
<gene>
    <name evidence="3" type="ORF">EXIGLDRAFT_86175</name>
</gene>
<dbReference type="InParanoid" id="A0A165HES7"/>
<evidence type="ECO:0000313" key="3">
    <source>
        <dbReference type="EMBL" id="KZV91860.1"/>
    </source>
</evidence>
<organism evidence="3 4">
    <name type="scientific">Exidia glandulosa HHB12029</name>
    <dbReference type="NCBI Taxonomy" id="1314781"/>
    <lineage>
        <taxon>Eukaryota</taxon>
        <taxon>Fungi</taxon>
        <taxon>Dikarya</taxon>
        <taxon>Basidiomycota</taxon>
        <taxon>Agaricomycotina</taxon>
        <taxon>Agaricomycetes</taxon>
        <taxon>Auriculariales</taxon>
        <taxon>Exidiaceae</taxon>
        <taxon>Exidia</taxon>
    </lineage>
</organism>
<name>A0A165HES7_EXIGL</name>
<keyword evidence="2" id="KW-1133">Transmembrane helix</keyword>
<feature type="region of interest" description="Disordered" evidence="1">
    <location>
        <begin position="1"/>
        <end position="62"/>
    </location>
</feature>
<evidence type="ECO:0000256" key="2">
    <source>
        <dbReference type="SAM" id="Phobius"/>
    </source>
</evidence>
<feature type="compositionally biased region" description="Basic and acidic residues" evidence="1">
    <location>
        <begin position="32"/>
        <end position="57"/>
    </location>
</feature>
<proteinExistence type="predicted"/>
<protein>
    <submittedName>
        <fullName evidence="3">Uncharacterized protein</fullName>
    </submittedName>
</protein>
<evidence type="ECO:0000256" key="1">
    <source>
        <dbReference type="SAM" id="MobiDB-lite"/>
    </source>
</evidence>
<feature type="transmembrane region" description="Helical" evidence="2">
    <location>
        <begin position="58"/>
        <end position="77"/>
    </location>
</feature>
<dbReference type="EMBL" id="KV426019">
    <property type="protein sequence ID" value="KZV91860.1"/>
    <property type="molecule type" value="Genomic_DNA"/>
</dbReference>
<dbReference type="AlphaFoldDB" id="A0A165HES7"/>
<evidence type="ECO:0000313" key="4">
    <source>
        <dbReference type="Proteomes" id="UP000077266"/>
    </source>
</evidence>
<dbReference type="Proteomes" id="UP000077266">
    <property type="component" value="Unassembled WGS sequence"/>
</dbReference>
<sequence length="80" mass="8529">MAERKKSHQTPSSQSASSSSAHREGIVCAHVESSETHEPEPPKADRVSRQTERRRSEASATATSVAYIVVSIAIAAAQTP</sequence>
<keyword evidence="4" id="KW-1185">Reference proteome</keyword>